<dbReference type="Proteomes" id="UP000295075">
    <property type="component" value="Unassembled WGS sequence"/>
</dbReference>
<protein>
    <recommendedName>
        <fullName evidence="3">WXG100 family type VII secretion target</fullName>
    </recommendedName>
</protein>
<comment type="caution">
    <text evidence="1">The sequence shown here is derived from an EMBL/GenBank/DDBJ whole genome shotgun (WGS) entry which is preliminary data.</text>
</comment>
<proteinExistence type="predicted"/>
<accession>A0A4R4Q5V2</accession>
<evidence type="ECO:0000313" key="1">
    <source>
        <dbReference type="EMBL" id="TDC30517.1"/>
    </source>
</evidence>
<sequence>MGNVPHPLRTYLLELQKSVQGVQQQLTGKLDRPHKNFAAGNIWAGPTADRWGTRLSDQRTSYNTELNRLGNEVAERLAKTPATCTEEEATDWKRRLGLA</sequence>
<dbReference type="EMBL" id="SMKA01000044">
    <property type="protein sequence ID" value="TDC30517.1"/>
    <property type="molecule type" value="Genomic_DNA"/>
</dbReference>
<dbReference type="AlphaFoldDB" id="A0A4R4Q5V2"/>
<reference evidence="1 2" key="1">
    <citation type="submission" date="2019-03" db="EMBL/GenBank/DDBJ databases">
        <title>Draft genome sequences of novel Actinobacteria.</title>
        <authorList>
            <person name="Sahin N."/>
            <person name="Ay H."/>
            <person name="Saygin H."/>
        </authorList>
    </citation>
    <scope>NUCLEOTIDE SEQUENCE [LARGE SCALE GENOMIC DNA]</scope>
    <source>
        <strain evidence="1 2">JCM 30547</strain>
    </source>
</reference>
<dbReference type="RefSeq" id="WP_132406253.1">
    <property type="nucleotide sequence ID" value="NZ_SMKA01000044.1"/>
</dbReference>
<dbReference type="OrthoDB" id="4234784at2"/>
<keyword evidence="2" id="KW-1185">Reference proteome</keyword>
<evidence type="ECO:0000313" key="2">
    <source>
        <dbReference type="Proteomes" id="UP000295075"/>
    </source>
</evidence>
<evidence type="ECO:0008006" key="3">
    <source>
        <dbReference type="Google" id="ProtNLM"/>
    </source>
</evidence>
<gene>
    <name evidence="1" type="ORF">E1261_13045</name>
</gene>
<name>A0A4R4Q5V2_9ACTN</name>
<organism evidence="1 2">
    <name type="scientific">Kribbella albertanoniae</name>
    <dbReference type="NCBI Taxonomy" id="1266829"/>
    <lineage>
        <taxon>Bacteria</taxon>
        <taxon>Bacillati</taxon>
        <taxon>Actinomycetota</taxon>
        <taxon>Actinomycetes</taxon>
        <taxon>Propionibacteriales</taxon>
        <taxon>Kribbellaceae</taxon>
        <taxon>Kribbella</taxon>
    </lineage>
</organism>